<keyword evidence="1" id="KW-1185">Reference proteome</keyword>
<proteinExistence type="predicted"/>
<accession>A0AC55CLR4</accession>
<gene>
    <name evidence="2" type="primary">TCOF1</name>
</gene>
<sequence>MAEARKRRELLPLIYQHLLQAGYVRAAREVKEQSGQKSFPTQRATLLDIYTHWQQTSVVGQKQKAEEDAALLARKSRVSDPVSTSESSEDEEEAEAKTANARKTPSLVSTNSSVVRENLPSSEKEPAAANAKGASKMVNSVPHPVSGKAVAHPLSGKSPKKLAVPSANTTLVSETEEEGSVQPLKAAAKPGAVDPADSSSDDTSSSSDETDVEVKLPGKSPPAKATPAPARGGTGTPAGPAERPEQEADSSEEESSESEEETPGQVKAPEKKLQVRAAKHPPTHAGPTQAKAGKPEQDSESGSEEESSSEEETAVTRAPLQTKPSGKAPQVRAASAPTKGSPAKGAGPAQPGKSGPAAGPAGRPEEDSGSSSEEDSDSEGPTPAAVASVQAKPPGRNLQARPPTALAAGPSGKGAILVPPGKAGSGVSRAQVGRPEQTSESDSSTSSSEEAPTVRTPIQAMPSGKSPQVRPASGPTKGPLGKGATPAPPQKSAPLATEVKTEGPKEESESSEEESDSEESDSEEEEKEEEAPAATTPAQAKPATKISQTKASPRKGPPITPASQGKTPPVRVGTPTPWKAGVVASPACSASPGVARGTQKPEEESSSSEESESEPEVAPAATAKQVKSVGKSLPGKAVPAPSKGPSAPGSTPVPPGKAGLAATEIKKESSEDSEDSEEEPGTKTPAPVKAPGRTLTKASPASPRAPTVKGIAAAPGKALAAGVQAKLASPAKVKPPPPGRSLPTSAASARSQVSAPAVEKSVAGAAQAKPGAARGSQEEDSESSSSSSSSEEEAPTQVKPSGKAPQARAAAAPTKGSPAKGTVPAWPGKSRPAASPAEKLEEDSGSSSSSGSSEEESDREAPAVVAGTPAQVRPVVKTPQSKASPGKGVTVTPVSTKAPAARADTPAPWKAKPASCTTAKNPKTPSSGGAEMAGSVVQILSPRKESDCKPARSKSLVPAPPEEELPSGQVIKPPLIFVDPNRSPAGPAATPSPAPPASAPRKASESSARSSSSKSEDEDVVPATQCSTPPVMRTNVVPMPTTRPTAAPRASLAGASSSEESRGVARGKQQKAPATQVTKRSPASLPLTQAALKVLAQKASEAQSPTARIQPASGAGSALGKPLGPNAKSSPALAQGASKLNTPELLQGPPAAATPSGRPKAKVSEASEDSSDSSSGSEQDAEAAPVARLAHKPGPVPAKETLVEETTDSSEDEAVAPSQSLLSGYMSSGSNLDNSQTAKATSRAGPNSSAPPTQTTKDALNRKLGAGPQQGKATVPPKTGRREDTKPQKPRKPSKASASPPASTLALQNDIAQRLLGQPWPLSEAHVQASVAKVLAELLEQERHKATNGAQDSSKKAGGGRKRKLSEDQPAAGVPKSKKKKKLGAEGGGEGAVSLEKAPRTSKGKSKQDKASGTAKERKEKPEGGLGAVKVEGGAQGSPGSKKKSSKKKKDKGKKEKKKKTKKASTKDHSSPPQKKKKKKKKTPEQTV</sequence>
<evidence type="ECO:0000313" key="1">
    <source>
        <dbReference type="Proteomes" id="UP000694863"/>
    </source>
</evidence>
<reference evidence="2" key="1">
    <citation type="submission" date="2025-08" db="UniProtKB">
        <authorList>
            <consortium name="RefSeq"/>
        </authorList>
    </citation>
    <scope>IDENTIFICATION</scope>
</reference>
<organism evidence="1 2">
    <name type="scientific">Echinops telfairi</name>
    <name type="common">Lesser hedgehog tenrec</name>
    <dbReference type="NCBI Taxonomy" id="9371"/>
    <lineage>
        <taxon>Eukaryota</taxon>
        <taxon>Metazoa</taxon>
        <taxon>Chordata</taxon>
        <taxon>Craniata</taxon>
        <taxon>Vertebrata</taxon>
        <taxon>Euteleostomi</taxon>
        <taxon>Mammalia</taxon>
        <taxon>Eutheria</taxon>
        <taxon>Afrotheria</taxon>
        <taxon>Tenrecidae</taxon>
        <taxon>Tenrecinae</taxon>
        <taxon>Echinops</taxon>
    </lineage>
</organism>
<dbReference type="Proteomes" id="UP000694863">
    <property type="component" value="Unplaced"/>
</dbReference>
<evidence type="ECO:0000313" key="2">
    <source>
        <dbReference type="RefSeq" id="XP_045140767.1"/>
    </source>
</evidence>
<protein>
    <submittedName>
        <fullName evidence="2">Treacle protein</fullName>
    </submittedName>
</protein>
<dbReference type="RefSeq" id="XP_045140767.1">
    <property type="nucleotide sequence ID" value="XM_045284832.1"/>
</dbReference>
<name>A0AC55CLR4_ECHTE</name>